<evidence type="ECO:0000259" key="3">
    <source>
        <dbReference type="PROSITE" id="PS51782"/>
    </source>
</evidence>
<dbReference type="InterPro" id="IPR011583">
    <property type="entry name" value="Chitinase_II/V-like_cat"/>
</dbReference>
<evidence type="ECO:0000256" key="1">
    <source>
        <dbReference type="ARBA" id="ARBA00022801"/>
    </source>
</evidence>
<dbReference type="PANTHER" id="PTHR46066">
    <property type="entry name" value="CHITINASE DOMAIN-CONTAINING PROTEIN 1 FAMILY MEMBER"/>
    <property type="match status" value="1"/>
</dbReference>
<accession>A0A974BL79</accession>
<dbReference type="CDD" id="cd00118">
    <property type="entry name" value="LysM"/>
    <property type="match status" value="2"/>
</dbReference>
<dbReference type="Gene3D" id="3.10.50.10">
    <property type="match status" value="1"/>
</dbReference>
<dbReference type="InterPro" id="IPR029070">
    <property type="entry name" value="Chitinase_insertion_sf"/>
</dbReference>
<feature type="domain" description="LysM" evidence="3">
    <location>
        <begin position="2"/>
        <end position="46"/>
    </location>
</feature>
<dbReference type="SUPFAM" id="SSF51445">
    <property type="entry name" value="(Trans)glycosidases"/>
    <property type="match status" value="1"/>
</dbReference>
<dbReference type="CDD" id="cd02874">
    <property type="entry name" value="GH18_CFLE_spore_hydrolase"/>
    <property type="match status" value="1"/>
</dbReference>
<reference evidence="5" key="1">
    <citation type="submission" date="2020-07" db="EMBL/GenBank/DDBJ databases">
        <title>Genomic analysis of a strain of Sedimentibacter Hydroxybenzoicus DSM7310.</title>
        <authorList>
            <person name="Ma S."/>
        </authorList>
    </citation>
    <scope>NUCLEOTIDE SEQUENCE</scope>
    <source>
        <strain evidence="5">DSM 7310</strain>
    </source>
</reference>
<gene>
    <name evidence="5" type="ORF">HZF24_12230</name>
</gene>
<evidence type="ECO:0000256" key="2">
    <source>
        <dbReference type="ARBA" id="ARBA00023295"/>
    </source>
</evidence>
<protein>
    <submittedName>
        <fullName evidence="5">LysM peptidoglycan-binding domain-containing protein</fullName>
    </submittedName>
</protein>
<dbReference type="InterPro" id="IPR036779">
    <property type="entry name" value="LysM_dom_sf"/>
</dbReference>
<dbReference type="GO" id="GO:0008061">
    <property type="term" value="F:chitin binding"/>
    <property type="evidence" value="ECO:0007669"/>
    <property type="project" value="InterPro"/>
</dbReference>
<dbReference type="AlphaFoldDB" id="A0A974BL79"/>
<feature type="domain" description="LysM" evidence="3">
    <location>
        <begin position="51"/>
        <end position="95"/>
    </location>
</feature>
<dbReference type="GO" id="GO:0070492">
    <property type="term" value="F:oligosaccharide binding"/>
    <property type="evidence" value="ECO:0007669"/>
    <property type="project" value="TreeGrafter"/>
</dbReference>
<dbReference type="InterPro" id="IPR001223">
    <property type="entry name" value="Glyco_hydro18_cat"/>
</dbReference>
<dbReference type="SUPFAM" id="SSF54106">
    <property type="entry name" value="LysM domain"/>
    <property type="match status" value="2"/>
</dbReference>
<dbReference type="SMART" id="SM00636">
    <property type="entry name" value="Glyco_18"/>
    <property type="match status" value="1"/>
</dbReference>
<dbReference type="PANTHER" id="PTHR46066:SF2">
    <property type="entry name" value="CHITINASE DOMAIN-CONTAINING PROTEIN 1"/>
    <property type="match status" value="1"/>
</dbReference>
<keyword evidence="1" id="KW-0378">Hydrolase</keyword>
<dbReference type="PROSITE" id="PS51782">
    <property type="entry name" value="LYSM"/>
    <property type="match status" value="2"/>
</dbReference>
<dbReference type="RefSeq" id="WP_179238611.1">
    <property type="nucleotide sequence ID" value="NZ_JACBNQ010000014.1"/>
</dbReference>
<evidence type="ECO:0000259" key="4">
    <source>
        <dbReference type="PROSITE" id="PS51910"/>
    </source>
</evidence>
<dbReference type="Pfam" id="PF01476">
    <property type="entry name" value="LysM"/>
    <property type="match status" value="2"/>
</dbReference>
<evidence type="ECO:0000313" key="5">
    <source>
        <dbReference type="EMBL" id="NYB74906.1"/>
    </source>
</evidence>
<feature type="domain" description="GH18" evidence="4">
    <location>
        <begin position="105"/>
        <end position="423"/>
    </location>
</feature>
<dbReference type="Gene3D" id="3.20.20.80">
    <property type="entry name" value="Glycosidases"/>
    <property type="match status" value="1"/>
</dbReference>
<evidence type="ECO:0000313" key="6">
    <source>
        <dbReference type="Proteomes" id="UP000611629"/>
    </source>
</evidence>
<dbReference type="SMART" id="SM00257">
    <property type="entry name" value="LysM"/>
    <property type="match status" value="2"/>
</dbReference>
<dbReference type="InterPro" id="IPR041704">
    <property type="entry name" value="CFLE_GH18"/>
</dbReference>
<sequence>MLIHVVQEGDTLWSLADYYKTDVVSIMEANGLTNPNQLLVGQSLLIPREQNTYTVRPGDTVWKISASLGVPAQDLLWENQILNPDSLYIGQILKIPEKPKPEIEVNGFSYFFDQEGITVVNEVGDLLTYLSPFAYLINEDGSLVPIDDEPLIGEAISHGVVPMMAIVNFTVNVAGENIANKVLNNPDTVDALLNNIIEVMKEKGYQGLNVDFEYVLPEDREAYNNFLTTAAERLHNEGFFISTSLAPKLSAEQTGLLYEAHDYPAHGEIVDFVVLMTYEWGWRGGQPRAISPINEIKRVLDYAVEVIPRDKILMGFQIYARDWKIPFAQGDTAETISVEEAMERAYAHNVQIQYDSLAQSPFFSYTDSEGNDHEVWFEDARSARAKFDAVKEYDLRGLSYWGLGYPFTQNWVLLQDTFDIKKY</sequence>
<name>A0A974BL79_SEDHY</name>
<dbReference type="Pfam" id="PF00704">
    <property type="entry name" value="Glyco_hydro_18"/>
    <property type="match status" value="1"/>
</dbReference>
<keyword evidence="6" id="KW-1185">Reference proteome</keyword>
<comment type="caution">
    <text evidence="5">The sequence shown here is derived from an EMBL/GenBank/DDBJ whole genome shotgun (WGS) entry which is preliminary data.</text>
</comment>
<proteinExistence type="predicted"/>
<organism evidence="5 6">
    <name type="scientific">Sedimentibacter hydroxybenzoicus DSM 7310</name>
    <dbReference type="NCBI Taxonomy" id="1123245"/>
    <lineage>
        <taxon>Bacteria</taxon>
        <taxon>Bacillati</taxon>
        <taxon>Bacillota</taxon>
        <taxon>Tissierellia</taxon>
        <taxon>Sedimentibacter</taxon>
    </lineage>
</organism>
<dbReference type="InterPro" id="IPR018392">
    <property type="entry name" value="LysM"/>
</dbReference>
<dbReference type="GO" id="GO:0016798">
    <property type="term" value="F:hydrolase activity, acting on glycosyl bonds"/>
    <property type="evidence" value="ECO:0007669"/>
    <property type="project" value="UniProtKB-KW"/>
</dbReference>
<dbReference type="Proteomes" id="UP000611629">
    <property type="component" value="Unassembled WGS sequence"/>
</dbReference>
<dbReference type="PROSITE" id="PS51910">
    <property type="entry name" value="GH18_2"/>
    <property type="match status" value="1"/>
</dbReference>
<keyword evidence="2" id="KW-0326">Glycosidase</keyword>
<dbReference type="EMBL" id="JACBNQ010000014">
    <property type="protein sequence ID" value="NYB74906.1"/>
    <property type="molecule type" value="Genomic_DNA"/>
</dbReference>
<dbReference type="GO" id="GO:0012505">
    <property type="term" value="C:endomembrane system"/>
    <property type="evidence" value="ECO:0007669"/>
    <property type="project" value="TreeGrafter"/>
</dbReference>
<dbReference type="InterPro" id="IPR017853">
    <property type="entry name" value="GH"/>
</dbReference>
<dbReference type="Gene3D" id="3.10.350.10">
    <property type="entry name" value="LysM domain"/>
    <property type="match status" value="2"/>
</dbReference>
<dbReference type="GO" id="GO:0005975">
    <property type="term" value="P:carbohydrate metabolic process"/>
    <property type="evidence" value="ECO:0007669"/>
    <property type="project" value="InterPro"/>
</dbReference>